<dbReference type="Pfam" id="PF04199">
    <property type="entry name" value="Cyclase"/>
    <property type="match status" value="1"/>
</dbReference>
<protein>
    <recommendedName>
        <fullName evidence="3">Cyclase</fullName>
    </recommendedName>
</protein>
<organism evidence="1 2">
    <name type="scientific">Nocardia donostiensis</name>
    <dbReference type="NCBI Taxonomy" id="1538463"/>
    <lineage>
        <taxon>Bacteria</taxon>
        <taxon>Bacillati</taxon>
        <taxon>Actinomycetota</taxon>
        <taxon>Actinomycetes</taxon>
        <taxon>Mycobacteriales</taxon>
        <taxon>Nocardiaceae</taxon>
        <taxon>Nocardia</taxon>
    </lineage>
</organism>
<comment type="caution">
    <text evidence="1">The sequence shown here is derived from an EMBL/GenBank/DDBJ whole genome shotgun (WGS) entry which is preliminary data.</text>
</comment>
<keyword evidence="2" id="KW-1185">Reference proteome</keyword>
<sequence length="232" mass="24526">MGVTAVELSHRISDGMATCPGLPGPRVTMQFSCEQPPLIETAHGVACVDMVGKTGTYIDAPFHFHAHGADIAELPLERLLNVSIVVIRVVGLRVVGPDVLGDPARLWGKAVLVHTAWSARWGSSAYWDLGHPFLVGEVAEALIAANVALVGIDSLDIDDTSLPTRPCRHTLLGAGIPIIEQMTNLDAVPDTGARLVALPAPVRGMGSFPLRAIAWTDYGAQSWSAESTSKAP</sequence>
<evidence type="ECO:0000313" key="1">
    <source>
        <dbReference type="EMBL" id="ONM48503.1"/>
    </source>
</evidence>
<accession>A0A1W0B8Z3</accession>
<dbReference type="InterPro" id="IPR007325">
    <property type="entry name" value="KFase/CYL"/>
</dbReference>
<dbReference type="Gene3D" id="3.50.30.50">
    <property type="entry name" value="Putative cyclase"/>
    <property type="match status" value="1"/>
</dbReference>
<dbReference type="InterPro" id="IPR037175">
    <property type="entry name" value="KFase_sf"/>
</dbReference>
<evidence type="ECO:0000313" key="2">
    <source>
        <dbReference type="Proteomes" id="UP000188836"/>
    </source>
</evidence>
<proteinExistence type="predicted"/>
<dbReference type="STRING" id="1538463.B0T36_04720"/>
<dbReference type="SUPFAM" id="SSF102198">
    <property type="entry name" value="Putative cyclase"/>
    <property type="match status" value="1"/>
</dbReference>
<dbReference type="AlphaFoldDB" id="A0A1W0B8Z3"/>
<dbReference type="EMBL" id="MUMY01000009">
    <property type="protein sequence ID" value="ONM48503.1"/>
    <property type="molecule type" value="Genomic_DNA"/>
</dbReference>
<dbReference type="PANTHER" id="PTHR31118">
    <property type="entry name" value="CYCLASE-LIKE PROTEIN 2"/>
    <property type="match status" value="1"/>
</dbReference>
<dbReference type="GO" id="GO:0004061">
    <property type="term" value="F:arylformamidase activity"/>
    <property type="evidence" value="ECO:0007669"/>
    <property type="project" value="InterPro"/>
</dbReference>
<dbReference type="PANTHER" id="PTHR31118:SF32">
    <property type="entry name" value="KYNURENINE FORMAMIDASE"/>
    <property type="match status" value="1"/>
</dbReference>
<gene>
    <name evidence="1" type="ORF">B0T46_12480</name>
</gene>
<reference evidence="1 2" key="1">
    <citation type="journal article" date="2016" name="Antonie Van Leeuwenhoek">
        <title>Nocardia donostiensis sp. nov., isolated from human respiratory specimens.</title>
        <authorList>
            <person name="Ercibengoa M."/>
            <person name="Bell M."/>
            <person name="Marimon J.M."/>
            <person name="Humrighouse B."/>
            <person name="Klenk H.P."/>
            <person name="Potter G."/>
            <person name="Perez-Trallero E."/>
        </authorList>
    </citation>
    <scope>NUCLEOTIDE SEQUENCE [LARGE SCALE GENOMIC DNA]</scope>
    <source>
        <strain evidence="1 2">X1655</strain>
    </source>
</reference>
<dbReference type="GO" id="GO:0019441">
    <property type="term" value="P:L-tryptophan catabolic process to kynurenine"/>
    <property type="evidence" value="ECO:0007669"/>
    <property type="project" value="InterPro"/>
</dbReference>
<evidence type="ECO:0008006" key="3">
    <source>
        <dbReference type="Google" id="ProtNLM"/>
    </source>
</evidence>
<dbReference type="Proteomes" id="UP000188836">
    <property type="component" value="Unassembled WGS sequence"/>
</dbReference>
<name>A0A1W0B8Z3_9NOCA</name>